<dbReference type="InterPro" id="IPR027417">
    <property type="entry name" value="P-loop_NTPase"/>
</dbReference>
<dbReference type="Pfam" id="PF13304">
    <property type="entry name" value="AAA_21"/>
    <property type="match status" value="1"/>
</dbReference>
<proteinExistence type="predicted"/>
<dbReference type="PANTHER" id="PTHR43581:SF2">
    <property type="entry name" value="EXCINUCLEASE ATPASE SUBUNIT"/>
    <property type="match status" value="1"/>
</dbReference>
<evidence type="ECO:0000313" key="2">
    <source>
        <dbReference type="EMBL" id="RWU17255.1"/>
    </source>
</evidence>
<organism evidence="2 3">
    <name type="scientific">Pseudomonas alkylphenolica</name>
    <dbReference type="NCBI Taxonomy" id="237609"/>
    <lineage>
        <taxon>Bacteria</taxon>
        <taxon>Pseudomonadati</taxon>
        <taxon>Pseudomonadota</taxon>
        <taxon>Gammaproteobacteria</taxon>
        <taxon>Pseudomonadales</taxon>
        <taxon>Pseudomonadaceae</taxon>
        <taxon>Pseudomonas</taxon>
    </lineage>
</organism>
<dbReference type="GO" id="GO:0005524">
    <property type="term" value="F:ATP binding"/>
    <property type="evidence" value="ECO:0007669"/>
    <property type="project" value="InterPro"/>
</dbReference>
<dbReference type="Gene3D" id="3.40.50.300">
    <property type="entry name" value="P-loop containing nucleotide triphosphate hydrolases"/>
    <property type="match status" value="1"/>
</dbReference>
<evidence type="ECO:0000259" key="1">
    <source>
        <dbReference type="Pfam" id="PF13304"/>
    </source>
</evidence>
<dbReference type="InterPro" id="IPR003959">
    <property type="entry name" value="ATPase_AAA_core"/>
</dbReference>
<dbReference type="PANTHER" id="PTHR43581">
    <property type="entry name" value="ATP/GTP PHOSPHATASE"/>
    <property type="match status" value="1"/>
</dbReference>
<dbReference type="AlphaFoldDB" id="A0A443ZEX8"/>
<protein>
    <recommendedName>
        <fullName evidence="1">ATPase AAA-type core domain-containing protein</fullName>
    </recommendedName>
</protein>
<sequence length="561" mass="64214">MVDSNSTDMPGFRMRICFIWTSHFKNLNNFGINLCNDFKFSYSPDTHEVSKVTQTALPSEIFGENILDITAILGINGAGKTNALELICLALKSNERIDTPSIVVYELHGELFYINNTSNEITTNFPAQRRADFRDIKDLNVIYFSNVFDENQMDLGKNVQDISANFKYSRRGFALGRARAEADIIYQLQFIYSTQFPKVRIETPRRIEIKVDRSIRRTNNDRNHKLVDFYKKISELQISMRRQRLPDKNLQRAVIAIQGLFLYQLLTENIEREEFIHNIDQSLNKLQSEPIDFREPLFAARQFFKTHEELELHHSKPTLTKLLDVTIELEHILRAMNIRLDESLKSSRYSFTIDFDKDEPLPYLELAWIIELIRSGSINWTSLSSGQKAYLNMFSSIWISLSNTGISKNSNSGTLLCIDEADLYLHPKWQTEFIERLITCLPRLSEQKSQIVITTHSPILVSDLPSQCLIALLPQCGGPNAVPPSEELKTFGANLFDIYASTFGLKGQRSGNISAKYISKILTILDADEISPLDLDALRQAASIIDDQLIKSHIIKRISSK</sequence>
<dbReference type="EMBL" id="QJRG01000050">
    <property type="protein sequence ID" value="RWU17255.1"/>
    <property type="molecule type" value="Genomic_DNA"/>
</dbReference>
<gene>
    <name evidence="2" type="ORF">DM813_28260</name>
</gene>
<dbReference type="GO" id="GO:0016887">
    <property type="term" value="F:ATP hydrolysis activity"/>
    <property type="evidence" value="ECO:0007669"/>
    <property type="project" value="InterPro"/>
</dbReference>
<feature type="domain" description="ATPase AAA-type core" evidence="1">
    <location>
        <begin position="69"/>
        <end position="462"/>
    </location>
</feature>
<dbReference type="SUPFAM" id="SSF52540">
    <property type="entry name" value="P-loop containing nucleoside triphosphate hydrolases"/>
    <property type="match status" value="1"/>
</dbReference>
<dbReference type="OrthoDB" id="9815944at2"/>
<accession>A0A443ZEX8</accession>
<dbReference type="InterPro" id="IPR051396">
    <property type="entry name" value="Bact_Antivir_Def_Nuclease"/>
</dbReference>
<dbReference type="Proteomes" id="UP000288983">
    <property type="component" value="Unassembled WGS sequence"/>
</dbReference>
<comment type="caution">
    <text evidence="2">The sequence shown here is derived from an EMBL/GenBank/DDBJ whole genome shotgun (WGS) entry which is preliminary data.</text>
</comment>
<name>A0A443ZEX8_9PSED</name>
<evidence type="ECO:0000313" key="3">
    <source>
        <dbReference type="Proteomes" id="UP000288983"/>
    </source>
</evidence>
<reference evidence="2 3" key="1">
    <citation type="submission" date="2018-06" db="EMBL/GenBank/DDBJ databases">
        <title>Bacteria isolated from soil of Wuhan.</title>
        <authorList>
            <person name="Wei X."/>
            <person name="Chunhua H."/>
        </authorList>
    </citation>
    <scope>NUCLEOTIDE SEQUENCE [LARGE SCALE GENOMIC DNA]</scope>
    <source>
        <strain evidence="3">xwS2</strain>
    </source>
</reference>